<evidence type="ECO:0000256" key="1">
    <source>
        <dbReference type="SAM" id="SignalP"/>
    </source>
</evidence>
<reference evidence="2 3" key="1">
    <citation type="journal article" date="2013" name="PLoS Genet.">
        <title>Genomic mechanisms accounting for the adaptation to parasitism in nematode-trapping fungi.</title>
        <authorList>
            <person name="Meerupati T."/>
            <person name="Andersson K.M."/>
            <person name="Friman E."/>
            <person name="Kumar D."/>
            <person name="Tunlid A."/>
            <person name="Ahren D."/>
        </authorList>
    </citation>
    <scope>NUCLEOTIDE SEQUENCE [LARGE SCALE GENOMIC DNA]</scope>
    <source>
        <strain evidence="2 3">CBS 200.50</strain>
    </source>
</reference>
<organism evidence="2 3">
    <name type="scientific">Dactylellina haptotyla (strain CBS 200.50)</name>
    <name type="common">Nematode-trapping fungus</name>
    <name type="synonym">Monacrosporium haptotylum</name>
    <dbReference type="NCBI Taxonomy" id="1284197"/>
    <lineage>
        <taxon>Eukaryota</taxon>
        <taxon>Fungi</taxon>
        <taxon>Dikarya</taxon>
        <taxon>Ascomycota</taxon>
        <taxon>Pezizomycotina</taxon>
        <taxon>Orbiliomycetes</taxon>
        <taxon>Orbiliales</taxon>
        <taxon>Orbiliaceae</taxon>
        <taxon>Dactylellina</taxon>
    </lineage>
</organism>
<feature type="chain" id="PRO_5004548616" evidence="1">
    <location>
        <begin position="20"/>
        <end position="190"/>
    </location>
</feature>
<keyword evidence="1" id="KW-0732">Signal</keyword>
<dbReference type="HOGENOM" id="CLU_1427924_0_0_1"/>
<comment type="caution">
    <text evidence="2">The sequence shown here is derived from an EMBL/GenBank/DDBJ whole genome shotgun (WGS) entry which is preliminary data.</text>
</comment>
<evidence type="ECO:0000313" key="3">
    <source>
        <dbReference type="Proteomes" id="UP000015100"/>
    </source>
</evidence>
<reference evidence="3" key="2">
    <citation type="submission" date="2013-04" db="EMBL/GenBank/DDBJ databases">
        <title>Genomic mechanisms accounting for the adaptation to parasitism in nematode-trapping fungi.</title>
        <authorList>
            <person name="Ahren D.G."/>
        </authorList>
    </citation>
    <scope>NUCLEOTIDE SEQUENCE [LARGE SCALE GENOMIC DNA]</scope>
    <source>
        <strain evidence="3">CBS 200.50</strain>
    </source>
</reference>
<dbReference type="Proteomes" id="UP000015100">
    <property type="component" value="Unassembled WGS sequence"/>
</dbReference>
<keyword evidence="3" id="KW-1185">Reference proteome</keyword>
<gene>
    <name evidence="2" type="ORF">H072_5158</name>
</gene>
<dbReference type="AlphaFoldDB" id="S8BNG6"/>
<name>S8BNG6_DACHA</name>
<proteinExistence type="predicted"/>
<dbReference type="EMBL" id="AQGS01000267">
    <property type="protein sequence ID" value="EPS41008.1"/>
    <property type="molecule type" value="Genomic_DNA"/>
</dbReference>
<evidence type="ECO:0000313" key="2">
    <source>
        <dbReference type="EMBL" id="EPS41008.1"/>
    </source>
</evidence>
<accession>S8BNG6</accession>
<protein>
    <submittedName>
        <fullName evidence="2">Uncharacterized protein</fullName>
    </submittedName>
</protein>
<sequence length="190" mass="21349">MLLSTILPSILLLAVGTEAFEGSLASRGKQISRRGGKADAASAIFSVIGGVLGNRIYQDYKYKTVYPMSQELGYRIEPTSYQYADDDDWLPAPHNDEIKDFPDWDYAYQIYQCIEEKQHDDPKFCVNEVSCCLGVDKACANLNRSFCENGQKICQWNPDASSITIGDHTHVVSKWLSGPVTRPDRKIRNC</sequence>
<feature type="signal peptide" evidence="1">
    <location>
        <begin position="1"/>
        <end position="19"/>
    </location>
</feature>
<dbReference type="OrthoDB" id="10357610at2759"/>